<feature type="region of interest" description="Disordered" evidence="1">
    <location>
        <begin position="233"/>
        <end position="265"/>
    </location>
</feature>
<feature type="domain" description="CcmS related" evidence="2">
    <location>
        <begin position="323"/>
        <end position="456"/>
    </location>
</feature>
<feature type="compositionally biased region" description="Polar residues" evidence="1">
    <location>
        <begin position="245"/>
        <end position="265"/>
    </location>
</feature>
<feature type="compositionally biased region" description="Low complexity" evidence="1">
    <location>
        <begin position="56"/>
        <end position="65"/>
    </location>
</feature>
<dbReference type="HOGENOM" id="CLU_538599_0_0_1"/>
<feature type="compositionally biased region" description="Low complexity" evidence="1">
    <location>
        <begin position="130"/>
        <end position="141"/>
    </location>
</feature>
<feature type="compositionally biased region" description="Pro residues" evidence="1">
    <location>
        <begin position="45"/>
        <end position="55"/>
    </location>
</feature>
<dbReference type="InterPro" id="IPR058258">
    <property type="entry name" value="CcmS-like"/>
</dbReference>
<evidence type="ECO:0000313" key="3">
    <source>
        <dbReference type="EMBL" id="EMD40716.1"/>
    </source>
</evidence>
<feature type="compositionally biased region" description="Polar residues" evidence="1">
    <location>
        <begin position="170"/>
        <end position="182"/>
    </location>
</feature>
<dbReference type="Proteomes" id="UP000016930">
    <property type="component" value="Unassembled WGS sequence"/>
</dbReference>
<reference evidence="3 4" key="1">
    <citation type="journal article" date="2012" name="Proc. Natl. Acad. Sci. U.S.A.">
        <title>Comparative genomics of Ceriporiopsis subvermispora and Phanerochaete chrysosporium provide insight into selective ligninolysis.</title>
        <authorList>
            <person name="Fernandez-Fueyo E."/>
            <person name="Ruiz-Duenas F.J."/>
            <person name="Ferreira P."/>
            <person name="Floudas D."/>
            <person name="Hibbett D.S."/>
            <person name="Canessa P."/>
            <person name="Larrondo L.F."/>
            <person name="James T.Y."/>
            <person name="Seelenfreund D."/>
            <person name="Lobos S."/>
            <person name="Polanco R."/>
            <person name="Tello M."/>
            <person name="Honda Y."/>
            <person name="Watanabe T."/>
            <person name="Watanabe T."/>
            <person name="Ryu J.S."/>
            <person name="Kubicek C.P."/>
            <person name="Schmoll M."/>
            <person name="Gaskell J."/>
            <person name="Hammel K.E."/>
            <person name="St John F.J."/>
            <person name="Vanden Wymelenberg A."/>
            <person name="Sabat G."/>
            <person name="Splinter BonDurant S."/>
            <person name="Syed K."/>
            <person name="Yadav J.S."/>
            <person name="Doddapaneni H."/>
            <person name="Subramanian V."/>
            <person name="Lavin J.L."/>
            <person name="Oguiza J.A."/>
            <person name="Perez G."/>
            <person name="Pisabarro A.G."/>
            <person name="Ramirez L."/>
            <person name="Santoyo F."/>
            <person name="Master E."/>
            <person name="Coutinho P.M."/>
            <person name="Henrissat B."/>
            <person name="Lombard V."/>
            <person name="Magnuson J.K."/>
            <person name="Kuees U."/>
            <person name="Hori C."/>
            <person name="Igarashi K."/>
            <person name="Samejima M."/>
            <person name="Held B.W."/>
            <person name="Barry K.W."/>
            <person name="LaButti K.M."/>
            <person name="Lapidus A."/>
            <person name="Lindquist E.A."/>
            <person name="Lucas S.M."/>
            <person name="Riley R."/>
            <person name="Salamov A.A."/>
            <person name="Hoffmeister D."/>
            <person name="Schwenk D."/>
            <person name="Hadar Y."/>
            <person name="Yarden O."/>
            <person name="de Vries R.P."/>
            <person name="Wiebenga A."/>
            <person name="Stenlid J."/>
            <person name="Eastwood D."/>
            <person name="Grigoriev I.V."/>
            <person name="Berka R.M."/>
            <person name="Blanchette R.A."/>
            <person name="Kersten P."/>
            <person name="Martinez A.T."/>
            <person name="Vicuna R."/>
            <person name="Cullen D."/>
        </authorList>
    </citation>
    <scope>NUCLEOTIDE SEQUENCE [LARGE SCALE GENOMIC DNA]</scope>
    <source>
        <strain evidence="3 4">B</strain>
    </source>
</reference>
<dbReference type="STRING" id="914234.M2RPB3"/>
<organism evidence="3 4">
    <name type="scientific">Ceriporiopsis subvermispora (strain B)</name>
    <name type="common">White-rot fungus</name>
    <name type="synonym">Gelatoporia subvermispora</name>
    <dbReference type="NCBI Taxonomy" id="914234"/>
    <lineage>
        <taxon>Eukaryota</taxon>
        <taxon>Fungi</taxon>
        <taxon>Dikarya</taxon>
        <taxon>Basidiomycota</taxon>
        <taxon>Agaricomycotina</taxon>
        <taxon>Agaricomycetes</taxon>
        <taxon>Polyporales</taxon>
        <taxon>Gelatoporiaceae</taxon>
        <taxon>Gelatoporia</taxon>
    </lineage>
</organism>
<feature type="compositionally biased region" description="Gly residues" evidence="1">
    <location>
        <begin position="1"/>
        <end position="14"/>
    </location>
</feature>
<evidence type="ECO:0000313" key="4">
    <source>
        <dbReference type="Proteomes" id="UP000016930"/>
    </source>
</evidence>
<gene>
    <name evidence="3" type="ORF">CERSUDRAFT_111298</name>
</gene>
<evidence type="ECO:0000259" key="2">
    <source>
        <dbReference type="Pfam" id="PF26617"/>
    </source>
</evidence>
<name>M2RPB3_CERS8</name>
<dbReference type="EMBL" id="KB445792">
    <property type="protein sequence ID" value="EMD40716.1"/>
    <property type="molecule type" value="Genomic_DNA"/>
</dbReference>
<keyword evidence="4" id="KW-1185">Reference proteome</keyword>
<protein>
    <recommendedName>
        <fullName evidence="2">CcmS related domain-containing protein</fullName>
    </recommendedName>
</protein>
<proteinExistence type="predicted"/>
<dbReference type="AlphaFoldDB" id="M2RPB3"/>
<dbReference type="Pfam" id="PF26617">
    <property type="entry name" value="CcmS-like"/>
    <property type="match status" value="1"/>
</dbReference>
<feature type="compositionally biased region" description="Basic residues" evidence="1">
    <location>
        <begin position="142"/>
        <end position="156"/>
    </location>
</feature>
<sequence length="506" mass="56039">MNSGWGGGGGGGGWSDHRNDGEDEWDAVARSEAWDTPAQAMGWGDPPPAQAPAQPPAVAQYSQAAWSQWHAEAKGAPKPHQPAAQQNAMRAQQQALQAALQAAQQRQPPPQSLAAQLQQQTIKQEKIRHAQLQQQAAAAMHSHSRAPSHRQHRQHQHPSSQSRHPPVQQNNSWGTWGTQAQDSGWGDIQEEDEEEDEEEEEEYDEEEEEYADEGWGNEYAHRVRFTPSVAQSYESQHHAAASHYSPAQSTHRAQTYRPPTQSTSFSPAYAANARLASQARPYKFWAGPGSKTMEMATGNHFQVGGANGAAFPIIESQGVALDPARTALFGHTRPPKDRIHWGFNPEKDPRVGSLLRWIQEMSSSLGALGLQKFLQTGERGALISNAAYRTDADSAVPNQPAFDWITVTYLHKTLDRILQESVVCYDPASQVIVFVFLLSKSGNSMAVWRKKINLSETIRQMHYGAILSVTGQLKELPVYVDVLPAKPEEPKKKGILSKRKWFKLGK</sequence>
<feature type="compositionally biased region" description="Low complexity" evidence="1">
    <location>
        <begin position="157"/>
        <end position="169"/>
    </location>
</feature>
<accession>M2RPB3</accession>
<feature type="region of interest" description="Disordered" evidence="1">
    <location>
        <begin position="1"/>
        <end position="217"/>
    </location>
</feature>
<feature type="compositionally biased region" description="Acidic residues" evidence="1">
    <location>
        <begin position="188"/>
        <end position="212"/>
    </location>
</feature>
<evidence type="ECO:0000256" key="1">
    <source>
        <dbReference type="SAM" id="MobiDB-lite"/>
    </source>
</evidence>
<feature type="compositionally biased region" description="Low complexity" evidence="1">
    <location>
        <begin position="81"/>
        <end position="120"/>
    </location>
</feature>
<dbReference type="OrthoDB" id="3171339at2759"/>